<dbReference type="SMR" id="G4ZYT6"/>
<protein>
    <submittedName>
        <fullName evidence="1">Uncharacterized protein</fullName>
    </submittedName>
</protein>
<gene>
    <name evidence="1" type="ORF">PHYSODRAFT_516641</name>
</gene>
<dbReference type="Proteomes" id="UP000002640">
    <property type="component" value="Unassembled WGS sequence"/>
</dbReference>
<dbReference type="EMBL" id="JH159157">
    <property type="protein sequence ID" value="EGZ12119.1"/>
    <property type="molecule type" value="Genomic_DNA"/>
</dbReference>
<dbReference type="KEGG" id="psoj:PHYSODRAFT_516641"/>
<reference evidence="1 2" key="1">
    <citation type="journal article" date="2006" name="Science">
        <title>Phytophthora genome sequences uncover evolutionary origins and mechanisms of pathogenesis.</title>
        <authorList>
            <person name="Tyler B.M."/>
            <person name="Tripathy S."/>
            <person name="Zhang X."/>
            <person name="Dehal P."/>
            <person name="Jiang R.H."/>
            <person name="Aerts A."/>
            <person name="Arredondo F.D."/>
            <person name="Baxter L."/>
            <person name="Bensasson D."/>
            <person name="Beynon J.L."/>
            <person name="Chapman J."/>
            <person name="Damasceno C.M."/>
            <person name="Dorrance A.E."/>
            <person name="Dou D."/>
            <person name="Dickerman A.W."/>
            <person name="Dubchak I.L."/>
            <person name="Garbelotto M."/>
            <person name="Gijzen M."/>
            <person name="Gordon S.G."/>
            <person name="Govers F."/>
            <person name="Grunwald N.J."/>
            <person name="Huang W."/>
            <person name="Ivors K.L."/>
            <person name="Jones R.W."/>
            <person name="Kamoun S."/>
            <person name="Krampis K."/>
            <person name="Lamour K.H."/>
            <person name="Lee M.K."/>
            <person name="McDonald W.H."/>
            <person name="Medina M."/>
            <person name="Meijer H.J."/>
            <person name="Nordberg E.K."/>
            <person name="Maclean D.J."/>
            <person name="Ospina-Giraldo M.D."/>
            <person name="Morris P.F."/>
            <person name="Phuntumart V."/>
            <person name="Putnam N.H."/>
            <person name="Rash S."/>
            <person name="Rose J.K."/>
            <person name="Sakihama Y."/>
            <person name="Salamov A.A."/>
            <person name="Savidor A."/>
            <person name="Scheuring C.F."/>
            <person name="Smith B.M."/>
            <person name="Sobral B.W."/>
            <person name="Terry A."/>
            <person name="Torto-Alalibo T.A."/>
            <person name="Win J."/>
            <person name="Xu Z."/>
            <person name="Zhang H."/>
            <person name="Grigoriev I.V."/>
            <person name="Rokhsar D.S."/>
            <person name="Boore J.L."/>
        </authorList>
    </citation>
    <scope>NUCLEOTIDE SEQUENCE [LARGE SCALE GENOMIC DNA]</scope>
    <source>
        <strain evidence="1 2">P6497</strain>
    </source>
</reference>
<sequence>QTEAIVWKHATESELAKLATRHSVDDCKSALAEIFDLDASDDKQGFLLDFHLHNYSYPSCTMHCIFLLYLL</sequence>
<evidence type="ECO:0000313" key="1">
    <source>
        <dbReference type="EMBL" id="EGZ12119.1"/>
    </source>
</evidence>
<dbReference type="GeneID" id="20659830"/>
<organism evidence="1 2">
    <name type="scientific">Phytophthora sojae (strain P6497)</name>
    <name type="common">Soybean stem and root rot agent</name>
    <name type="synonym">Phytophthora megasperma f. sp. glycines</name>
    <dbReference type="NCBI Taxonomy" id="1094619"/>
    <lineage>
        <taxon>Eukaryota</taxon>
        <taxon>Sar</taxon>
        <taxon>Stramenopiles</taxon>
        <taxon>Oomycota</taxon>
        <taxon>Peronosporomycetes</taxon>
        <taxon>Peronosporales</taxon>
        <taxon>Peronosporaceae</taxon>
        <taxon>Phytophthora</taxon>
    </lineage>
</organism>
<dbReference type="RefSeq" id="XP_009532452.1">
    <property type="nucleotide sequence ID" value="XM_009534157.1"/>
</dbReference>
<dbReference type="OMA" id="WKHASEC"/>
<dbReference type="AlphaFoldDB" id="G4ZYT6"/>
<proteinExistence type="predicted"/>
<evidence type="ECO:0000313" key="2">
    <source>
        <dbReference type="Proteomes" id="UP000002640"/>
    </source>
</evidence>
<keyword evidence="2" id="KW-1185">Reference proteome</keyword>
<name>G4ZYT6_PHYSP</name>
<dbReference type="InParanoid" id="G4ZYT6"/>
<feature type="non-terminal residue" evidence="1">
    <location>
        <position position="1"/>
    </location>
</feature>
<accession>G4ZYT6</accession>